<proteinExistence type="predicted"/>
<dbReference type="EMBL" id="JAUHMF010000010">
    <property type="protein sequence ID" value="MDT8899573.1"/>
    <property type="molecule type" value="Genomic_DNA"/>
</dbReference>
<sequence length="95" mass="10766">MKLIVTRHDAAAEFIRKRLPEFTDAPVYKEASEDLVRDNEVAGNLPANLAALTARYIAIEYPVGKAPRGQEYTLQDMENAGAMLVEYKIQRVQDW</sequence>
<dbReference type="Pfam" id="PF09652">
    <property type="entry name" value="Cas_VVA1548"/>
    <property type="match status" value="1"/>
</dbReference>
<accession>A0ABU3NRX3</accession>
<dbReference type="RefSeq" id="WP_315626357.1">
    <property type="nucleotide sequence ID" value="NZ_JAUHMF010000010.1"/>
</dbReference>
<keyword evidence="1" id="KW-0614">Plasmid</keyword>
<dbReference type="InterPro" id="IPR013443">
    <property type="entry name" value="CRISPR-assoc_prot_Csx16"/>
</dbReference>
<gene>
    <name evidence="1" type="ORF">QYE77_15010</name>
</gene>
<comment type="caution">
    <text evidence="1">The sequence shown here is derived from an EMBL/GenBank/DDBJ whole genome shotgun (WGS) entry which is preliminary data.</text>
</comment>
<protein>
    <submittedName>
        <fullName evidence="1">CRISPR-associated protein Csx16</fullName>
    </submittedName>
</protein>
<evidence type="ECO:0000313" key="1">
    <source>
        <dbReference type="EMBL" id="MDT8899573.1"/>
    </source>
</evidence>
<organism evidence="1 2">
    <name type="scientific">Thermanaerothrix solaris</name>
    <dbReference type="NCBI Taxonomy" id="3058434"/>
    <lineage>
        <taxon>Bacteria</taxon>
        <taxon>Bacillati</taxon>
        <taxon>Chloroflexota</taxon>
        <taxon>Anaerolineae</taxon>
        <taxon>Anaerolineales</taxon>
        <taxon>Anaerolineaceae</taxon>
        <taxon>Thermanaerothrix</taxon>
    </lineage>
</organism>
<evidence type="ECO:0000313" key="2">
    <source>
        <dbReference type="Proteomes" id="UP001254165"/>
    </source>
</evidence>
<name>A0ABU3NRX3_9CHLR</name>
<dbReference type="Proteomes" id="UP001254165">
    <property type="component" value="Unassembled WGS sequence"/>
</dbReference>
<keyword evidence="2" id="KW-1185">Reference proteome</keyword>
<reference evidence="1 2" key="1">
    <citation type="submission" date="2023-07" db="EMBL/GenBank/DDBJ databases">
        <title>Novel species of Thermanaerothrix with wide hydrolytic capabilities.</title>
        <authorList>
            <person name="Zayulina K.S."/>
            <person name="Podosokorskaya O.A."/>
            <person name="Elcheninov A.G."/>
        </authorList>
    </citation>
    <scope>NUCLEOTIDE SEQUENCE [LARGE SCALE GENOMIC DNA]</scope>
    <source>
        <strain evidence="1 2">4228-RoL</strain>
        <plasmid evidence="1">p4228-RoL</plasmid>
    </source>
</reference>
<geneLocation type="plasmid" evidence="1">
    <name>p4228-RoL</name>
</geneLocation>